<name>A0A3G1GLC9_9CAUD</name>
<keyword evidence="2" id="KW-1185">Reference proteome</keyword>
<accession>A0A3G1GLC9</accession>
<gene>
    <name evidence="1" type="ORF">K1pha_19</name>
</gene>
<dbReference type="EMBL" id="KY210139">
    <property type="protein sequence ID" value="APQ41898.1"/>
    <property type="molecule type" value="Genomic_DNA"/>
</dbReference>
<evidence type="ECO:0000313" key="2">
    <source>
        <dbReference type="Proteomes" id="UP000272247"/>
    </source>
</evidence>
<proteinExistence type="predicted"/>
<sequence>MAVVVFDPAAFKLAFPEFATVPDARLTVLFNMVGYTILDNTNASIVANVDQRSAMLDLLVAHMLALFGYVNASGQTVPGTGVVGRVASASEGTVSTSLAYNVPARPGEGWYSQTQYGAMYWVMMAPFRSFHYVAAGRSGIGRSLDFLSTGVGIQARLANNSGTPDGV</sequence>
<dbReference type="Pfam" id="PF13262">
    <property type="entry name" value="DUF4054"/>
    <property type="match status" value="1"/>
</dbReference>
<protein>
    <recommendedName>
        <fullName evidence="3">DUF4054 domain-containing protein</fullName>
    </recommendedName>
</protein>
<organism evidence="1 2">
    <name type="scientific">Xanthomonas phage KPhi1</name>
    <dbReference type="NCBI Taxonomy" id="1927017"/>
    <lineage>
        <taxon>Viruses</taxon>
        <taxon>Duplodnaviria</taxon>
        <taxon>Heunggongvirae</taxon>
        <taxon>Uroviricota</taxon>
        <taxon>Caudoviricetes</taxon>
        <taxon>Kantovirinae</taxon>
        <taxon>Beograduvirus</taxon>
        <taxon>Beograduvirus KPhi1</taxon>
    </lineage>
</organism>
<evidence type="ECO:0008006" key="3">
    <source>
        <dbReference type="Google" id="ProtNLM"/>
    </source>
</evidence>
<reference evidence="1 2" key="1">
    <citation type="submission" date="2016-11" db="EMBL/GenBank/DDBJ databases">
        <authorList>
            <person name="Gasic K."/>
        </authorList>
    </citation>
    <scope>NUCLEOTIDE SEQUENCE [LARGE SCALE GENOMIC DNA]</scope>
</reference>
<dbReference type="Proteomes" id="UP000272247">
    <property type="component" value="Segment"/>
</dbReference>
<dbReference type="InterPro" id="IPR025127">
    <property type="entry name" value="DUF4054"/>
</dbReference>
<evidence type="ECO:0000313" key="1">
    <source>
        <dbReference type="EMBL" id="APQ41898.1"/>
    </source>
</evidence>